<evidence type="ECO:0000313" key="4">
    <source>
        <dbReference type="Proteomes" id="UP000317410"/>
    </source>
</evidence>
<dbReference type="PANTHER" id="PTHR36509">
    <property type="entry name" value="BLL3101 PROTEIN"/>
    <property type="match status" value="1"/>
</dbReference>
<sequence>MSDVIVNVDNFARAETDVMIDRILQQAGAVNAIYHDRQLAPLDRQPVIRQNRDTLYSVAIVDISHGATFTLPPFGDRYVSVMIINQDHYINRVLHEPGTYDLTVDEFGSDYVVVAARVLFDPTDPDDLDAVHRIQDGMRVDAGSATPFAPSAFDPVTHKVTRDHLLALAEGLRGFSRSFGSVEQVDPVHHLLGTAAGWGGLPDDEAQYVALFPGLEPGRYRLTLRDVPADAFYSVSVYNGDGYFEPSASGITNVNDVFGVKNDDGSMTVWLGDFDDDRPNRIPTPEGWNLLIRLYRPRLAEVAGWTVPSVEPAD</sequence>
<name>A0A4Y4B488_MICMQ</name>
<feature type="domain" description="DUF1214" evidence="1">
    <location>
        <begin position="219"/>
        <end position="298"/>
    </location>
</feature>
<organism evidence="3 4">
    <name type="scientific">Microbacterium maritypicum</name>
    <name type="common">Microbacterium liquefaciens</name>
    <dbReference type="NCBI Taxonomy" id="33918"/>
    <lineage>
        <taxon>Bacteria</taxon>
        <taxon>Bacillati</taxon>
        <taxon>Actinomycetota</taxon>
        <taxon>Actinomycetes</taxon>
        <taxon>Micrococcales</taxon>
        <taxon>Microbacteriaceae</taxon>
        <taxon>Microbacterium</taxon>
    </lineage>
</organism>
<dbReference type="InterPro" id="IPR010679">
    <property type="entry name" value="DUF1254"/>
</dbReference>
<dbReference type="SUPFAM" id="SSF160935">
    <property type="entry name" value="VPA0735-like"/>
    <property type="match status" value="1"/>
</dbReference>
<feature type="domain" description="DUF1254" evidence="2">
    <location>
        <begin position="30"/>
        <end position="85"/>
    </location>
</feature>
<dbReference type="PANTHER" id="PTHR36509:SF3">
    <property type="entry name" value="SIGNAL PEPTIDE PROTEIN"/>
    <property type="match status" value="1"/>
</dbReference>
<evidence type="ECO:0000313" key="3">
    <source>
        <dbReference type="EMBL" id="GEC74369.1"/>
    </source>
</evidence>
<proteinExistence type="predicted"/>
<protein>
    <recommendedName>
        <fullName evidence="5">Carboxylesterase</fullName>
    </recommendedName>
</protein>
<dbReference type="Gene3D" id="2.60.120.1600">
    <property type="match status" value="1"/>
</dbReference>
<comment type="caution">
    <text evidence="3">The sequence shown here is derived from an EMBL/GenBank/DDBJ whole genome shotgun (WGS) entry which is preliminary data.</text>
</comment>
<dbReference type="EMBL" id="BJNQ01000002">
    <property type="protein sequence ID" value="GEC74369.1"/>
    <property type="molecule type" value="Genomic_DNA"/>
</dbReference>
<evidence type="ECO:0008006" key="5">
    <source>
        <dbReference type="Google" id="ProtNLM"/>
    </source>
</evidence>
<dbReference type="Proteomes" id="UP000317410">
    <property type="component" value="Unassembled WGS sequence"/>
</dbReference>
<dbReference type="Pfam" id="PF06863">
    <property type="entry name" value="DUF1254"/>
    <property type="match status" value="1"/>
</dbReference>
<accession>A0A4Y4B488</accession>
<evidence type="ECO:0000259" key="1">
    <source>
        <dbReference type="Pfam" id="PF06742"/>
    </source>
</evidence>
<dbReference type="InterPro" id="IPR010621">
    <property type="entry name" value="DUF1214"/>
</dbReference>
<dbReference type="AlphaFoldDB" id="A0A4Y4B488"/>
<evidence type="ECO:0000259" key="2">
    <source>
        <dbReference type="Pfam" id="PF06863"/>
    </source>
</evidence>
<reference evidence="3 4" key="1">
    <citation type="submission" date="2019-06" db="EMBL/GenBank/DDBJ databases">
        <title>Whole genome shotgun sequence of Microbacterium liquefaciens NBRC 15037.</title>
        <authorList>
            <person name="Hosoyama A."/>
            <person name="Uohara A."/>
            <person name="Ohji S."/>
            <person name="Ichikawa N."/>
        </authorList>
    </citation>
    <scope>NUCLEOTIDE SEQUENCE [LARGE SCALE GENOMIC DNA]</scope>
    <source>
        <strain evidence="3 4">NBRC 15037</strain>
    </source>
</reference>
<gene>
    <name evidence="3" type="ORF">MLI01_05140</name>
</gene>
<dbReference type="Pfam" id="PF06742">
    <property type="entry name" value="DUF1214"/>
    <property type="match status" value="1"/>
</dbReference>
<dbReference type="RefSeq" id="WP_141385839.1">
    <property type="nucleotide sequence ID" value="NZ_BJNQ01000002.1"/>
</dbReference>